<dbReference type="InterPro" id="IPR038071">
    <property type="entry name" value="UROD/MetE-like_sf"/>
</dbReference>
<protein>
    <recommendedName>
        <fullName evidence="3">Uroporphyrinogen decarboxylase (URO-D) domain-containing protein</fullName>
    </recommendedName>
</protein>
<dbReference type="Proteomes" id="UP000594463">
    <property type="component" value="Chromosome"/>
</dbReference>
<proteinExistence type="predicted"/>
<evidence type="ECO:0000313" key="1">
    <source>
        <dbReference type="EMBL" id="QPM67499.1"/>
    </source>
</evidence>
<gene>
    <name evidence="1" type="ORF">RT761_00702</name>
</gene>
<dbReference type="RefSeq" id="WP_218112699.1">
    <property type="nucleotide sequence ID" value="NZ_CP065383.1"/>
</dbReference>
<accession>A0A7T1AKC4</accession>
<organism evidence="1 2">
    <name type="scientific">Atribacter laminatus</name>
    <dbReference type="NCBI Taxonomy" id="2847778"/>
    <lineage>
        <taxon>Bacteria</taxon>
        <taxon>Pseudomonadati</taxon>
        <taxon>Atribacterota</taxon>
        <taxon>Atribacteria</taxon>
        <taxon>Atribacterales</taxon>
        <taxon>Atribacteraceae</taxon>
        <taxon>Atribacter</taxon>
    </lineage>
</organism>
<dbReference type="EMBL" id="CP065383">
    <property type="protein sequence ID" value="QPM67499.1"/>
    <property type="molecule type" value="Genomic_DNA"/>
</dbReference>
<keyword evidence="2" id="KW-1185">Reference proteome</keyword>
<dbReference type="AlphaFoldDB" id="A0A7T1AKC4"/>
<dbReference type="Gene3D" id="3.20.20.210">
    <property type="match status" value="1"/>
</dbReference>
<evidence type="ECO:0008006" key="3">
    <source>
        <dbReference type="Google" id="ProtNLM"/>
    </source>
</evidence>
<sequence>MVERLGKGLGDSLGLSLTYSASKVVNSVEFVVSDQDKEILRTLAKEVAEIADRPIESEKRKLWYQHNDLEDTRPLIFCDPENGWYEIIPHHQLLCEGDLARIWEFKLRKEIFWGEKMNDDRVIEPIFKVQYAFQEINRGMQESIIGGADNGSYCWDAPLKDYSKLESLHFQKIEVDFERTGRLYNLAREIFADILKVELEGYWWWSFGLTWSLVNLRGIQQVMLDMYDHPQELHQLMAFLRDEALSLLDFLEMNNLLSLNNQGTYVGSGGFGYTHQLPQKDYNGAKVRTQDMWGFSESQETVLVSPNLFAEFIFPYQFPILERFGLNCYGCCEPIDKRWHIVSQTPRLRRVSVSAWANVRDLAEKLGKNYVFSRKPNPSDLSYPKIDEEYIRKGLRETLEAARGCHVELIMKDNHTIGRNPDNVIRWCRIAREEAERIMG</sequence>
<name>A0A7T1AKC4_ATRLM</name>
<dbReference type="KEGG" id="alam:RT761_00702"/>
<reference evidence="1 2" key="1">
    <citation type="journal article" date="2021" name="Nat. Commun.">
        <title>Isolation of a member of the candidate phylum Atribacteria reveals a unique cell membrane structure.</title>
        <authorList>
            <person name="Taiki K."/>
            <person name="Nobu M.K."/>
            <person name="Kusada H."/>
            <person name="Meng X.-Y."/>
            <person name="Hosoki N."/>
            <person name="Uematsu K."/>
            <person name="Yoshioka H."/>
            <person name="Kamagata Y."/>
            <person name="Tamaki H."/>
        </authorList>
    </citation>
    <scope>NUCLEOTIDE SEQUENCE [LARGE SCALE GENOMIC DNA]</scope>
    <source>
        <strain evidence="1 2">RT761</strain>
    </source>
</reference>
<evidence type="ECO:0000313" key="2">
    <source>
        <dbReference type="Proteomes" id="UP000594463"/>
    </source>
</evidence>